<dbReference type="EMBL" id="AWSD01000095">
    <property type="protein sequence ID" value="ERH20881.1"/>
    <property type="molecule type" value="Genomic_DNA"/>
</dbReference>
<reference evidence="2 3" key="1">
    <citation type="submission" date="2013-06" db="EMBL/GenBank/DDBJ databases">
        <authorList>
            <person name="Weinstock G."/>
            <person name="Sodergren E."/>
            <person name="Lobos E.A."/>
            <person name="Fulton L."/>
            <person name="Fulton R."/>
            <person name="Courtney L."/>
            <person name="Fronick C."/>
            <person name="O'Laughlin M."/>
            <person name="Godfrey J."/>
            <person name="Wilson R.M."/>
            <person name="Miner T."/>
            <person name="Farmer C."/>
            <person name="Delehaunty K."/>
            <person name="Cordes M."/>
            <person name="Minx P."/>
            <person name="Tomlinson C."/>
            <person name="Chen J."/>
            <person name="Wollam A."/>
            <person name="Pepin K.H."/>
            <person name="Bhonagiri V."/>
            <person name="Zhang X."/>
            <person name="Warren W."/>
            <person name="Mitreva M."/>
            <person name="Mardis E.R."/>
            <person name="Wilson R.K."/>
        </authorList>
    </citation>
    <scope>NUCLEOTIDE SEQUENCE [LARGE SCALE GENOMIC DNA]</scope>
    <source>
        <strain evidence="2 3">F0510</strain>
    </source>
</reference>
<accession>U1QF25</accession>
<comment type="caution">
    <text evidence="2">The sequence shown here is derived from an EMBL/GenBank/DDBJ whole genome shotgun (WGS) entry which is preliminary data.</text>
</comment>
<gene>
    <name evidence="2" type="ORF">HMPREF1549_00974</name>
</gene>
<evidence type="ECO:0000313" key="2">
    <source>
        <dbReference type="EMBL" id="ERH20881.1"/>
    </source>
</evidence>
<evidence type="ECO:0000256" key="1">
    <source>
        <dbReference type="SAM" id="MobiDB-lite"/>
    </source>
</evidence>
<dbReference type="Proteomes" id="UP000016498">
    <property type="component" value="Unassembled WGS sequence"/>
</dbReference>
<feature type="compositionally biased region" description="Low complexity" evidence="1">
    <location>
        <begin position="42"/>
        <end position="59"/>
    </location>
</feature>
<dbReference type="HOGENOM" id="CLU_2949829_0_0_11"/>
<dbReference type="AlphaFoldDB" id="U1QF25"/>
<proteinExistence type="predicted"/>
<protein>
    <submittedName>
        <fullName evidence="2">Uncharacterized protein</fullName>
    </submittedName>
</protein>
<sequence length="59" mass="6229">MVVLSGAVSSGRGPHGERRVEEPTGSATDSAENLWERRRARAASAKPAGQAGRAAGWRR</sequence>
<name>U1QF25_9ACTO</name>
<organism evidence="2 3">
    <name type="scientific">Actinomyces johnsonii F0510</name>
    <dbReference type="NCBI Taxonomy" id="1227262"/>
    <lineage>
        <taxon>Bacteria</taxon>
        <taxon>Bacillati</taxon>
        <taxon>Actinomycetota</taxon>
        <taxon>Actinomycetes</taxon>
        <taxon>Actinomycetales</taxon>
        <taxon>Actinomycetaceae</taxon>
        <taxon>Actinomyces</taxon>
    </lineage>
</organism>
<feature type="region of interest" description="Disordered" evidence="1">
    <location>
        <begin position="1"/>
        <end position="59"/>
    </location>
</feature>
<evidence type="ECO:0000313" key="3">
    <source>
        <dbReference type="Proteomes" id="UP000016498"/>
    </source>
</evidence>